<proteinExistence type="inferred from homology"/>
<keyword evidence="3" id="KW-0131">Cell cycle</keyword>
<dbReference type="EMBL" id="CAFBMB010000127">
    <property type="protein sequence ID" value="CAB4907587.1"/>
    <property type="molecule type" value="Genomic_DNA"/>
</dbReference>
<dbReference type="PANTHER" id="PTHR35798:SF1">
    <property type="entry name" value="CELL DIVISION PROTEIN SEPF"/>
    <property type="match status" value="1"/>
</dbReference>
<evidence type="ECO:0000313" key="4">
    <source>
        <dbReference type="EMBL" id="CAB4907587.1"/>
    </source>
</evidence>
<reference evidence="4" key="1">
    <citation type="submission" date="2020-05" db="EMBL/GenBank/DDBJ databases">
        <authorList>
            <person name="Chiriac C."/>
            <person name="Salcher M."/>
            <person name="Ghai R."/>
            <person name="Kavagutti S V."/>
        </authorList>
    </citation>
    <scope>NUCLEOTIDE SEQUENCE</scope>
</reference>
<organism evidence="4">
    <name type="scientific">freshwater metagenome</name>
    <dbReference type="NCBI Taxonomy" id="449393"/>
    <lineage>
        <taxon>unclassified sequences</taxon>
        <taxon>metagenomes</taxon>
        <taxon>ecological metagenomes</taxon>
    </lineage>
</organism>
<name>A0A6J7GGX2_9ZZZZ</name>
<dbReference type="InterPro" id="IPR023052">
    <property type="entry name" value="Cell_div_SepF"/>
</dbReference>
<accession>A0A6J7GGX2</accession>
<dbReference type="Pfam" id="PF04472">
    <property type="entry name" value="SepF"/>
    <property type="match status" value="1"/>
</dbReference>
<keyword evidence="1" id="KW-0132">Cell division</keyword>
<gene>
    <name evidence="4" type="ORF">UFOPK3516_01292</name>
</gene>
<evidence type="ECO:0000256" key="2">
    <source>
        <dbReference type="ARBA" id="ARBA00023210"/>
    </source>
</evidence>
<dbReference type="GO" id="GO:0000917">
    <property type="term" value="P:division septum assembly"/>
    <property type="evidence" value="ECO:0007669"/>
    <property type="project" value="UniProtKB-KW"/>
</dbReference>
<evidence type="ECO:0000256" key="1">
    <source>
        <dbReference type="ARBA" id="ARBA00022618"/>
    </source>
</evidence>
<keyword evidence="2" id="KW-0717">Septation</keyword>
<dbReference type="InterPro" id="IPR038594">
    <property type="entry name" value="SepF-like_sf"/>
</dbReference>
<dbReference type="AlphaFoldDB" id="A0A6J7GGX2"/>
<dbReference type="PANTHER" id="PTHR35798">
    <property type="entry name" value="CELL DIVISION PROTEIN SEPF"/>
    <property type="match status" value="1"/>
</dbReference>
<dbReference type="HAMAP" id="MF_01197">
    <property type="entry name" value="SepF"/>
    <property type="match status" value="1"/>
</dbReference>
<dbReference type="InterPro" id="IPR007561">
    <property type="entry name" value="Cell_div_SepF/SepF-rel"/>
</dbReference>
<evidence type="ECO:0000256" key="3">
    <source>
        <dbReference type="ARBA" id="ARBA00023306"/>
    </source>
</evidence>
<protein>
    <submittedName>
        <fullName evidence="4">Unannotated protein</fullName>
    </submittedName>
</protein>
<sequence length="151" mass="16412">MANPLKKAAIYLGLADEEEIEYTSEMTSSATTPIQTTNRAPVTALPRRTPARQAVASEMNEIVTLHPQKYADARIIAENFREGVPVIMNLTQMPEEDARRLIDFASGLSLGLYGRIERVTSKVFLLSPVHVSVSGEGAASTAEVDNTFFAG</sequence>
<dbReference type="Gene3D" id="3.30.110.150">
    <property type="entry name" value="SepF-like protein"/>
    <property type="match status" value="1"/>
</dbReference>